<feature type="region of interest" description="Disordered" evidence="3">
    <location>
        <begin position="234"/>
        <end position="267"/>
    </location>
</feature>
<protein>
    <submittedName>
        <fullName evidence="4">PspA/IM30 family protein</fullName>
    </submittedName>
</protein>
<dbReference type="Pfam" id="PF04012">
    <property type="entry name" value="PspA_IM30"/>
    <property type="match status" value="1"/>
</dbReference>
<organism evidence="4 5">
    <name type="scientific">Corynebacterium uropygiale</name>
    <dbReference type="NCBI Taxonomy" id="1775911"/>
    <lineage>
        <taxon>Bacteria</taxon>
        <taxon>Bacillati</taxon>
        <taxon>Actinomycetota</taxon>
        <taxon>Actinomycetes</taxon>
        <taxon>Mycobacteriales</taxon>
        <taxon>Corynebacteriaceae</taxon>
        <taxon>Corynebacterium</taxon>
    </lineage>
</organism>
<dbReference type="RefSeq" id="WP_236120019.1">
    <property type="nucleotide sequence ID" value="NZ_JAKGSI010000006.1"/>
</dbReference>
<feature type="coiled-coil region" evidence="2">
    <location>
        <begin position="55"/>
        <end position="164"/>
    </location>
</feature>
<name>A0A9X1U1A5_9CORY</name>
<dbReference type="Proteomes" id="UP001139336">
    <property type="component" value="Unassembled WGS sequence"/>
</dbReference>
<dbReference type="InterPro" id="IPR007157">
    <property type="entry name" value="PspA_VIPP1"/>
</dbReference>
<reference evidence="4" key="1">
    <citation type="submission" date="2022-01" db="EMBL/GenBank/DDBJ databases">
        <title>Corynebacterium sp. nov isolated from isolated from the feces of the greater white-fronted geese (Anser albifrons) at Poyang Lake, PR China.</title>
        <authorList>
            <person name="Liu Q."/>
        </authorList>
    </citation>
    <scope>NUCLEOTIDE SEQUENCE</scope>
    <source>
        <strain evidence="4">JCM 32435</strain>
    </source>
</reference>
<evidence type="ECO:0000313" key="5">
    <source>
        <dbReference type="Proteomes" id="UP001139336"/>
    </source>
</evidence>
<evidence type="ECO:0000256" key="3">
    <source>
        <dbReference type="SAM" id="MobiDB-lite"/>
    </source>
</evidence>
<sequence length="267" mass="29810">MPNPFRKGWKYLTSSLDAKIEENADPQIQINQAVEAAKKQHQQVSEQAATLIGQQRQLEMKLNRLLEDQERIQSQARQALTLADKARSSGEETTATEYEQAAEVLAAQLVSVEQQIDDTRTMHQNAQAAAEQAKNQQKESEARLQQQLSELEQLRSQAVQADMQQKATEALDSTRQFRADDSTPTLDSVRDKIERRYANALGAQELVRDNLSENIANVEAIEKDMRASARLDQIRAELDGGSSTSTDRKQITGGTEDKPENPGNPQP</sequence>
<evidence type="ECO:0000256" key="2">
    <source>
        <dbReference type="SAM" id="Coils"/>
    </source>
</evidence>
<gene>
    <name evidence="4" type="ORF">L1O03_11045</name>
</gene>
<proteinExistence type="inferred from homology"/>
<keyword evidence="5" id="KW-1185">Reference proteome</keyword>
<comment type="caution">
    <text evidence="4">The sequence shown here is derived from an EMBL/GenBank/DDBJ whole genome shotgun (WGS) entry which is preliminary data.</text>
</comment>
<evidence type="ECO:0000256" key="1">
    <source>
        <dbReference type="ARBA" id="ARBA00043985"/>
    </source>
</evidence>
<keyword evidence="2" id="KW-0175">Coiled coil</keyword>
<dbReference type="AlphaFoldDB" id="A0A9X1U1A5"/>
<feature type="compositionally biased region" description="Basic and acidic residues" evidence="3">
    <location>
        <begin position="246"/>
        <end position="260"/>
    </location>
</feature>
<accession>A0A9X1U1A5</accession>
<comment type="similarity">
    <text evidence="1">Belongs to the PspA/Vipp/IM30 family.</text>
</comment>
<dbReference type="EMBL" id="JAKGSI010000006">
    <property type="protein sequence ID" value="MCF4007699.1"/>
    <property type="molecule type" value="Genomic_DNA"/>
</dbReference>
<evidence type="ECO:0000313" key="4">
    <source>
        <dbReference type="EMBL" id="MCF4007699.1"/>
    </source>
</evidence>